<evidence type="ECO:0000313" key="1">
    <source>
        <dbReference type="EMBL" id="KAK3211530.1"/>
    </source>
</evidence>
<evidence type="ECO:0000313" key="2">
    <source>
        <dbReference type="Proteomes" id="UP001281410"/>
    </source>
</evidence>
<gene>
    <name evidence="1" type="ORF">Dsin_016236</name>
</gene>
<name>A0AAE0ACQ3_9ROSI</name>
<reference evidence="1" key="1">
    <citation type="journal article" date="2023" name="Plant J.">
        <title>Genome sequences and population genomics provide insights into the demographic history, inbreeding, and mutation load of two 'living fossil' tree species of Dipteronia.</title>
        <authorList>
            <person name="Feng Y."/>
            <person name="Comes H.P."/>
            <person name="Chen J."/>
            <person name="Zhu S."/>
            <person name="Lu R."/>
            <person name="Zhang X."/>
            <person name="Li P."/>
            <person name="Qiu J."/>
            <person name="Olsen K.M."/>
            <person name="Qiu Y."/>
        </authorList>
    </citation>
    <scope>NUCLEOTIDE SEQUENCE</scope>
    <source>
        <strain evidence="1">NBL</strain>
    </source>
</reference>
<dbReference type="InterPro" id="IPR036691">
    <property type="entry name" value="Endo/exonu/phosph_ase_sf"/>
</dbReference>
<sequence length="53" mass="6200">MGDFNEVCYDSEKIGGLSKKWSAMADFRESIEESQLEDIGFRGPKFTWSYKRE</sequence>
<feature type="non-terminal residue" evidence="1">
    <location>
        <position position="53"/>
    </location>
</feature>
<dbReference type="AlphaFoldDB" id="A0AAE0ACQ3"/>
<dbReference type="SUPFAM" id="SSF56219">
    <property type="entry name" value="DNase I-like"/>
    <property type="match status" value="1"/>
</dbReference>
<accession>A0AAE0ACQ3</accession>
<comment type="caution">
    <text evidence="1">The sequence shown here is derived from an EMBL/GenBank/DDBJ whole genome shotgun (WGS) entry which is preliminary data.</text>
</comment>
<dbReference type="Proteomes" id="UP001281410">
    <property type="component" value="Unassembled WGS sequence"/>
</dbReference>
<protein>
    <submittedName>
        <fullName evidence="1">Uncharacterized protein</fullName>
    </submittedName>
</protein>
<dbReference type="EMBL" id="JANJYJ010000005">
    <property type="protein sequence ID" value="KAK3211530.1"/>
    <property type="molecule type" value="Genomic_DNA"/>
</dbReference>
<organism evidence="1 2">
    <name type="scientific">Dipteronia sinensis</name>
    <dbReference type="NCBI Taxonomy" id="43782"/>
    <lineage>
        <taxon>Eukaryota</taxon>
        <taxon>Viridiplantae</taxon>
        <taxon>Streptophyta</taxon>
        <taxon>Embryophyta</taxon>
        <taxon>Tracheophyta</taxon>
        <taxon>Spermatophyta</taxon>
        <taxon>Magnoliopsida</taxon>
        <taxon>eudicotyledons</taxon>
        <taxon>Gunneridae</taxon>
        <taxon>Pentapetalae</taxon>
        <taxon>rosids</taxon>
        <taxon>malvids</taxon>
        <taxon>Sapindales</taxon>
        <taxon>Sapindaceae</taxon>
        <taxon>Hippocastanoideae</taxon>
        <taxon>Acereae</taxon>
        <taxon>Dipteronia</taxon>
    </lineage>
</organism>
<proteinExistence type="predicted"/>
<keyword evidence="2" id="KW-1185">Reference proteome</keyword>